<proteinExistence type="predicted"/>
<dbReference type="GO" id="GO:0004222">
    <property type="term" value="F:metalloendopeptidase activity"/>
    <property type="evidence" value="ECO:0007669"/>
    <property type="project" value="InterPro"/>
</dbReference>
<dbReference type="EMBL" id="SMAF01000023">
    <property type="protein sequence ID" value="TCS94335.1"/>
    <property type="molecule type" value="Genomic_DNA"/>
</dbReference>
<gene>
    <name evidence="2" type="ORF">EDC25_1235</name>
</gene>
<dbReference type="PANTHER" id="PTHR11905">
    <property type="entry name" value="ADAM A DISINTEGRIN AND METALLOPROTEASE DOMAIN"/>
    <property type="match status" value="1"/>
</dbReference>
<dbReference type="GO" id="GO:0006508">
    <property type="term" value="P:proteolysis"/>
    <property type="evidence" value="ECO:0007669"/>
    <property type="project" value="InterPro"/>
</dbReference>
<dbReference type="SUPFAM" id="SSF55486">
    <property type="entry name" value="Metalloproteases ('zincins'), catalytic domain"/>
    <property type="match status" value="1"/>
</dbReference>
<protein>
    <submittedName>
        <fullName evidence="2">Metallopeptidase family M12-like protein</fullName>
    </submittedName>
</protein>
<dbReference type="InterPro" id="IPR001590">
    <property type="entry name" value="Peptidase_M12B"/>
</dbReference>
<evidence type="ECO:0000313" key="2">
    <source>
        <dbReference type="EMBL" id="TCS94335.1"/>
    </source>
</evidence>
<dbReference type="Pfam" id="PF13688">
    <property type="entry name" value="Reprolysin_5"/>
    <property type="match status" value="1"/>
</dbReference>
<dbReference type="Gene3D" id="3.40.390.10">
    <property type="entry name" value="Collagenase (Catalytic Domain)"/>
    <property type="match status" value="1"/>
</dbReference>
<reference evidence="2 3" key="1">
    <citation type="submission" date="2019-03" db="EMBL/GenBank/DDBJ databases">
        <title>Genomic Encyclopedia of Type Strains, Phase IV (KMG-IV): sequencing the most valuable type-strain genomes for metagenomic binning, comparative biology and taxonomic classification.</title>
        <authorList>
            <person name="Goeker M."/>
        </authorList>
    </citation>
    <scope>NUCLEOTIDE SEQUENCE [LARGE SCALE GENOMIC DNA]</scope>
    <source>
        <strain evidence="2 3">DSM 21944</strain>
    </source>
</reference>
<sequence length="399" mass="42942">MHIFRHGLRLLAAVTVSFVLVAPAPAIAGKLLRASDAGLHRVDSTQASDGEAAMVLRLATPDGQLLDLVLVEHTALMQDARAHVPQVRDGTTQVFAGDVAGRSGSWLRLTRIGDAWLGAVLDGEKLWFLDPASHHRELATRIGVDAGATLVYTLADLAQPLDFHGDTPADHTAHAAAAGAWMPSPVRGGTDQELRLTLVMDTEFQDLYDAPASVALAALNVVDGFYTAQVDTRIRLHYLLALTDNGPLTTTSYADLLDAFGDFVNDKRIPLHGLAHLLSGKDFDGAVIGYAWINGLCSRTKGFGVNQMTGSGGSNATLLAHEMGHNFGARHDNQISLPIGLTSAFVSQNCSYNFIMRPSINASDPATAFSPCSMIWFDYHYPQNQQCLVPVDLLFIDDF</sequence>
<dbReference type="RefSeq" id="WP_123520640.1">
    <property type="nucleotide sequence ID" value="NZ_JBHLWF010000021.1"/>
</dbReference>
<dbReference type="PANTHER" id="PTHR11905:SF159">
    <property type="entry name" value="ADAM METALLOPROTEASE"/>
    <property type="match status" value="1"/>
</dbReference>
<accession>A0A4S3KZ24</accession>
<evidence type="ECO:0000313" key="3">
    <source>
        <dbReference type="Proteomes" id="UP000294599"/>
    </source>
</evidence>
<dbReference type="InterPro" id="IPR024079">
    <property type="entry name" value="MetalloPept_cat_dom_sf"/>
</dbReference>
<dbReference type="AlphaFoldDB" id="A0A4S3KZ24"/>
<organism evidence="2 3">
    <name type="scientific">Pseudofulvimonas gallinarii</name>
    <dbReference type="NCBI Taxonomy" id="634155"/>
    <lineage>
        <taxon>Bacteria</taxon>
        <taxon>Pseudomonadati</taxon>
        <taxon>Pseudomonadota</taxon>
        <taxon>Gammaproteobacteria</taxon>
        <taxon>Lysobacterales</taxon>
        <taxon>Rhodanobacteraceae</taxon>
        <taxon>Pseudofulvimonas</taxon>
    </lineage>
</organism>
<keyword evidence="3" id="KW-1185">Reference proteome</keyword>
<dbReference type="OrthoDB" id="9792152at2"/>
<evidence type="ECO:0000259" key="1">
    <source>
        <dbReference type="PROSITE" id="PS50215"/>
    </source>
</evidence>
<name>A0A4S3KZ24_9GAMM</name>
<dbReference type="PROSITE" id="PS50215">
    <property type="entry name" value="ADAM_MEPRO"/>
    <property type="match status" value="1"/>
</dbReference>
<comment type="caution">
    <text evidence="2">The sequence shown here is derived from an EMBL/GenBank/DDBJ whole genome shotgun (WGS) entry which is preliminary data.</text>
</comment>
<dbReference type="Proteomes" id="UP000294599">
    <property type="component" value="Unassembled WGS sequence"/>
</dbReference>
<feature type="domain" description="Peptidase M12B" evidence="1">
    <location>
        <begin position="219"/>
        <end position="374"/>
    </location>
</feature>